<dbReference type="PROSITE" id="PS01124">
    <property type="entry name" value="HTH_ARAC_FAMILY_2"/>
    <property type="match status" value="1"/>
</dbReference>
<evidence type="ECO:0000256" key="1">
    <source>
        <dbReference type="ARBA" id="ARBA00023015"/>
    </source>
</evidence>
<dbReference type="Gene3D" id="2.60.120.10">
    <property type="entry name" value="Jelly Rolls"/>
    <property type="match status" value="1"/>
</dbReference>
<feature type="domain" description="HTH araC/xylS-type" evidence="4">
    <location>
        <begin position="182"/>
        <end position="279"/>
    </location>
</feature>
<dbReference type="GO" id="GO:0003700">
    <property type="term" value="F:DNA-binding transcription factor activity"/>
    <property type="evidence" value="ECO:0007669"/>
    <property type="project" value="InterPro"/>
</dbReference>
<dbReference type="SUPFAM" id="SSF46689">
    <property type="entry name" value="Homeodomain-like"/>
    <property type="match status" value="2"/>
</dbReference>
<dbReference type="Pfam" id="PF12833">
    <property type="entry name" value="HTH_18"/>
    <property type="match status" value="1"/>
</dbReference>
<dbReference type="Gene3D" id="1.10.10.60">
    <property type="entry name" value="Homeodomain-like"/>
    <property type="match status" value="2"/>
</dbReference>
<comment type="caution">
    <text evidence="5">The sequence shown here is derived from an EMBL/GenBank/DDBJ whole genome shotgun (WGS) entry which is preliminary data.</text>
</comment>
<dbReference type="SMART" id="SM00342">
    <property type="entry name" value="HTH_ARAC"/>
    <property type="match status" value="1"/>
</dbReference>
<gene>
    <name evidence="5" type="ORF">DXC51_02665</name>
</gene>
<accession>A0A3E3IAC7</accession>
<dbReference type="EMBL" id="QVLV01000002">
    <property type="protein sequence ID" value="RGE64000.1"/>
    <property type="molecule type" value="Genomic_DNA"/>
</dbReference>
<keyword evidence="2" id="KW-0238">DNA-binding</keyword>
<dbReference type="InterPro" id="IPR003313">
    <property type="entry name" value="AraC-bd"/>
</dbReference>
<evidence type="ECO:0000256" key="2">
    <source>
        <dbReference type="ARBA" id="ARBA00023125"/>
    </source>
</evidence>
<dbReference type="RefSeq" id="WP_117543626.1">
    <property type="nucleotide sequence ID" value="NZ_CAMAZV010000009.1"/>
</dbReference>
<dbReference type="AlphaFoldDB" id="A0A3E3IAC7"/>
<dbReference type="SUPFAM" id="SSF51215">
    <property type="entry name" value="Regulatory protein AraC"/>
    <property type="match status" value="1"/>
</dbReference>
<keyword evidence="6" id="KW-1185">Reference proteome</keyword>
<keyword evidence="3" id="KW-0804">Transcription</keyword>
<dbReference type="PANTHER" id="PTHR43280:SF34">
    <property type="entry name" value="ARAC-FAMILY TRANSCRIPTIONAL REGULATOR"/>
    <property type="match status" value="1"/>
</dbReference>
<dbReference type="GeneID" id="86052321"/>
<dbReference type="InterPro" id="IPR014710">
    <property type="entry name" value="RmlC-like_jellyroll"/>
</dbReference>
<reference evidence="5" key="1">
    <citation type="submission" date="2018-08" db="EMBL/GenBank/DDBJ databases">
        <title>A genome reference for cultivated species of the human gut microbiota.</title>
        <authorList>
            <person name="Zou Y."/>
            <person name="Xue W."/>
            <person name="Luo G."/>
        </authorList>
    </citation>
    <scope>NUCLEOTIDE SEQUENCE [LARGE SCALE GENOMIC DNA]</scope>
    <source>
        <strain evidence="5">TF05-5AC</strain>
    </source>
</reference>
<proteinExistence type="predicted"/>
<dbReference type="InterPro" id="IPR018060">
    <property type="entry name" value="HTH_AraC"/>
</dbReference>
<keyword evidence="1" id="KW-0805">Transcription regulation</keyword>
<dbReference type="InterPro" id="IPR018062">
    <property type="entry name" value="HTH_AraC-typ_CS"/>
</dbReference>
<organism evidence="5 6">
    <name type="scientific">Eisenbergiella massiliensis</name>
    <dbReference type="NCBI Taxonomy" id="1720294"/>
    <lineage>
        <taxon>Bacteria</taxon>
        <taxon>Bacillati</taxon>
        <taxon>Bacillota</taxon>
        <taxon>Clostridia</taxon>
        <taxon>Lachnospirales</taxon>
        <taxon>Lachnospiraceae</taxon>
        <taxon>Eisenbergiella</taxon>
    </lineage>
</organism>
<evidence type="ECO:0000256" key="3">
    <source>
        <dbReference type="ARBA" id="ARBA00023163"/>
    </source>
</evidence>
<dbReference type="PROSITE" id="PS00041">
    <property type="entry name" value="HTH_ARAC_FAMILY_1"/>
    <property type="match status" value="1"/>
</dbReference>
<evidence type="ECO:0000313" key="5">
    <source>
        <dbReference type="EMBL" id="RGE64000.1"/>
    </source>
</evidence>
<sequence length="280" mass="32902">MENYEKTGYLKNDFRIFHLKDARKMDIAYHYHDFDKIVLFLSGDVTYSIEGRRYELRPYDVILVNAGEIHRPVIHSDMPYERIIIYVSSGFMREYRDENYDLSRCFQEAREKHGNVLRIDNLEKSSLFAVCRELERSFSSQEYANGLYQKVLFLEFMIWLNRALINNHANYLENEVSNEKIAAIVDYINAHLKDEITVDGLAEHFFVSRSYLMHLFKAETGYSIGSYISEKRLLLAKTQIQNGMSVTEACYACGFKDYSTFSRAFKKKFQTTPKHSGKII</sequence>
<dbReference type="InterPro" id="IPR009057">
    <property type="entry name" value="Homeodomain-like_sf"/>
</dbReference>
<evidence type="ECO:0000313" key="6">
    <source>
        <dbReference type="Proteomes" id="UP000260812"/>
    </source>
</evidence>
<dbReference type="Pfam" id="PF02311">
    <property type="entry name" value="AraC_binding"/>
    <property type="match status" value="1"/>
</dbReference>
<dbReference type="PANTHER" id="PTHR43280">
    <property type="entry name" value="ARAC-FAMILY TRANSCRIPTIONAL REGULATOR"/>
    <property type="match status" value="1"/>
</dbReference>
<evidence type="ECO:0000259" key="4">
    <source>
        <dbReference type="PROSITE" id="PS01124"/>
    </source>
</evidence>
<dbReference type="GO" id="GO:0043565">
    <property type="term" value="F:sequence-specific DNA binding"/>
    <property type="evidence" value="ECO:0007669"/>
    <property type="project" value="InterPro"/>
</dbReference>
<dbReference type="InterPro" id="IPR037923">
    <property type="entry name" value="HTH-like"/>
</dbReference>
<name>A0A3E3IAC7_9FIRM</name>
<protein>
    <submittedName>
        <fullName evidence="5">AraC family transcriptional regulator</fullName>
    </submittedName>
</protein>
<dbReference type="Proteomes" id="UP000260812">
    <property type="component" value="Unassembled WGS sequence"/>
</dbReference>